<protein>
    <submittedName>
        <fullName evidence="4">Alpha/beta hydrolase</fullName>
    </submittedName>
</protein>
<sequence length="315" mass="35762">MRRLRVTYAQPFRRPFSTTNTCRDVVDLAFHRHDPPEQANKGPPIILMHGLFGSQRNNRTMSKVLAKDLSRPVYTLDLRNHGESPHSPVHDYTSMAEDVEHLLSAQSISKPTLIGHSMGAKVAMTMALRSPSKYSALIPVDNAPVDAALKSDFGTYVKAMREIEEHKPPVAKQSEADKILAKYESDTAIRQFLLTNLVKTTPGGAEHQHKHGEHRHPQKTELRWRIPLHTLAKSLPAMADFPFKDPDEARFEGPTLIVRGTKSHYVADDTLPLIGRFFPQFEVLDCDCGHWVMSEKFEEFRKGVVEWITRVVDER</sequence>
<dbReference type="PANTHER" id="PTHR46118">
    <property type="entry name" value="PROTEIN ABHD11"/>
    <property type="match status" value="1"/>
</dbReference>
<comment type="similarity">
    <text evidence="1">Belongs to the AB hydrolase superfamily.</text>
</comment>
<gene>
    <name evidence="4" type="ORF">EDD36DRAFT_17538</name>
</gene>
<dbReference type="Proteomes" id="UP001203852">
    <property type="component" value="Unassembled WGS sequence"/>
</dbReference>
<organism evidence="4 5">
    <name type="scientific">Exophiala viscosa</name>
    <dbReference type="NCBI Taxonomy" id="2486360"/>
    <lineage>
        <taxon>Eukaryota</taxon>
        <taxon>Fungi</taxon>
        <taxon>Dikarya</taxon>
        <taxon>Ascomycota</taxon>
        <taxon>Pezizomycotina</taxon>
        <taxon>Eurotiomycetes</taxon>
        <taxon>Chaetothyriomycetidae</taxon>
        <taxon>Chaetothyriales</taxon>
        <taxon>Herpotrichiellaceae</taxon>
        <taxon>Exophiala</taxon>
    </lineage>
</organism>
<proteinExistence type="inferred from homology"/>
<feature type="domain" description="AB hydrolase-1" evidence="3">
    <location>
        <begin position="43"/>
        <end position="296"/>
    </location>
</feature>
<dbReference type="FunFam" id="3.40.50.1820:FF:000039">
    <property type="entry name" value="Esterase ybfF"/>
    <property type="match status" value="1"/>
</dbReference>
<evidence type="ECO:0000313" key="4">
    <source>
        <dbReference type="EMBL" id="KAI1617941.1"/>
    </source>
</evidence>
<evidence type="ECO:0000256" key="2">
    <source>
        <dbReference type="ARBA" id="ARBA00022801"/>
    </source>
</evidence>
<comment type="caution">
    <text evidence="4">The sequence shown here is derived from an EMBL/GenBank/DDBJ whole genome shotgun (WGS) entry which is preliminary data.</text>
</comment>
<evidence type="ECO:0000313" key="5">
    <source>
        <dbReference type="Proteomes" id="UP001203852"/>
    </source>
</evidence>
<dbReference type="Gene3D" id="3.40.50.1820">
    <property type="entry name" value="alpha/beta hydrolase"/>
    <property type="match status" value="1"/>
</dbReference>
<dbReference type="Pfam" id="PF00561">
    <property type="entry name" value="Abhydrolase_1"/>
    <property type="match status" value="1"/>
</dbReference>
<evidence type="ECO:0000256" key="1">
    <source>
        <dbReference type="ARBA" id="ARBA00008645"/>
    </source>
</evidence>
<dbReference type="GO" id="GO:0052689">
    <property type="term" value="F:carboxylic ester hydrolase activity"/>
    <property type="evidence" value="ECO:0007669"/>
    <property type="project" value="TreeGrafter"/>
</dbReference>
<dbReference type="SUPFAM" id="SSF53474">
    <property type="entry name" value="alpha/beta-Hydrolases"/>
    <property type="match status" value="1"/>
</dbReference>
<dbReference type="PANTHER" id="PTHR46118:SF4">
    <property type="entry name" value="PROTEIN ABHD11"/>
    <property type="match status" value="1"/>
</dbReference>
<reference evidence="4" key="1">
    <citation type="journal article" date="2022" name="bioRxiv">
        <title>Deciphering the potential niche of two novel black yeast fungi from a biological soil crust based on their genomes, phenotypes, and melanin regulation.</title>
        <authorList>
            <consortium name="DOE Joint Genome Institute"/>
            <person name="Carr E.C."/>
            <person name="Barton Q."/>
            <person name="Grambo S."/>
            <person name="Sullivan M."/>
            <person name="Renfro C.M."/>
            <person name="Kuo A."/>
            <person name="Pangilinan J."/>
            <person name="Lipzen A."/>
            <person name="Keymanesh K."/>
            <person name="Savage E."/>
            <person name="Barry K."/>
            <person name="Grigoriev I.V."/>
            <person name="Riekhof W.R."/>
            <person name="Harris S.S."/>
        </authorList>
    </citation>
    <scope>NUCLEOTIDE SEQUENCE</scope>
    <source>
        <strain evidence="4">JF 03-4F</strain>
    </source>
</reference>
<accession>A0AAN6E4Q0</accession>
<keyword evidence="5" id="KW-1185">Reference proteome</keyword>
<keyword evidence="2 4" id="KW-0378">Hydrolase</keyword>
<name>A0AAN6E4Q0_9EURO</name>
<dbReference type="EMBL" id="MU404350">
    <property type="protein sequence ID" value="KAI1617941.1"/>
    <property type="molecule type" value="Genomic_DNA"/>
</dbReference>
<dbReference type="InterPro" id="IPR000073">
    <property type="entry name" value="AB_hydrolase_1"/>
</dbReference>
<evidence type="ECO:0000259" key="3">
    <source>
        <dbReference type="Pfam" id="PF00561"/>
    </source>
</evidence>
<dbReference type="GO" id="GO:0005739">
    <property type="term" value="C:mitochondrion"/>
    <property type="evidence" value="ECO:0007669"/>
    <property type="project" value="TreeGrafter"/>
</dbReference>
<dbReference type="AlphaFoldDB" id="A0AAN6E4Q0"/>
<dbReference type="InterPro" id="IPR029058">
    <property type="entry name" value="AB_hydrolase_fold"/>
</dbReference>